<evidence type="ECO:0000256" key="4">
    <source>
        <dbReference type="ARBA" id="ARBA00023163"/>
    </source>
</evidence>
<dbReference type="eggNOG" id="KOG3046">
    <property type="taxonomic scope" value="Eukaryota"/>
</dbReference>
<feature type="region of interest" description="Disordered" evidence="7">
    <location>
        <begin position="204"/>
        <end position="236"/>
    </location>
</feature>
<keyword evidence="3 6" id="KW-0805">Transcription regulation</keyword>
<feature type="region of interest" description="Disordered" evidence="7">
    <location>
        <begin position="19"/>
        <end position="50"/>
    </location>
</feature>
<dbReference type="Proteomes" id="UP000007148">
    <property type="component" value="Unassembled WGS sequence"/>
</dbReference>
<evidence type="ECO:0000313" key="9">
    <source>
        <dbReference type="Proteomes" id="UP000007148"/>
    </source>
</evidence>
<comment type="function">
    <text evidence="6">Component of the Mediator complex, a coactivator involved in the regulated transcription of nearly all RNA polymerase II-dependent genes. Mediator functions as a bridge to convey information from gene-specific regulatory proteins to the basal RNA polymerase II transcription machinery. Mediator is recruited to promoters by direct interactions with regulatory proteins and serves as a scaffold for the assembly of a functional preinitiation complex with RNA polymerase II and the general transcription factors.</text>
</comment>
<name>G4TUT7_SERID</name>
<evidence type="ECO:0000256" key="3">
    <source>
        <dbReference type="ARBA" id="ARBA00023015"/>
    </source>
</evidence>
<comment type="subunit">
    <text evidence="6">Component of the Mediator complex.</text>
</comment>
<accession>G4TUT7</accession>
<dbReference type="InterPro" id="IPR019145">
    <property type="entry name" value="Mediator_Med10"/>
</dbReference>
<evidence type="ECO:0000256" key="7">
    <source>
        <dbReference type="SAM" id="MobiDB-lite"/>
    </source>
</evidence>
<dbReference type="EMBL" id="CAFZ01000395">
    <property type="protein sequence ID" value="CCA75080.1"/>
    <property type="molecule type" value="Genomic_DNA"/>
</dbReference>
<keyword evidence="9" id="KW-1185">Reference proteome</keyword>
<feature type="compositionally biased region" description="Polar residues" evidence="7">
    <location>
        <begin position="213"/>
        <end position="228"/>
    </location>
</feature>
<dbReference type="GO" id="GO:0006357">
    <property type="term" value="P:regulation of transcription by RNA polymerase II"/>
    <property type="evidence" value="ECO:0007669"/>
    <property type="project" value="InterPro"/>
</dbReference>
<protein>
    <recommendedName>
        <fullName evidence="6">Mediator of RNA polymerase II transcription subunit 10</fullName>
    </recommendedName>
    <alternativeName>
        <fullName evidence="6">Mediator complex subunit 10</fullName>
    </alternativeName>
</protein>
<dbReference type="Pfam" id="PF09748">
    <property type="entry name" value="Med10"/>
    <property type="match status" value="1"/>
</dbReference>
<dbReference type="GO" id="GO:0003712">
    <property type="term" value="F:transcription coregulator activity"/>
    <property type="evidence" value="ECO:0007669"/>
    <property type="project" value="InterPro"/>
</dbReference>
<comment type="similarity">
    <text evidence="2 6">Belongs to the Mediator complex subunit 10 family.</text>
</comment>
<evidence type="ECO:0000256" key="6">
    <source>
        <dbReference type="RuleBase" id="RU364146"/>
    </source>
</evidence>
<keyword evidence="4 6" id="KW-0804">Transcription</keyword>
<dbReference type="InParanoid" id="G4TUT7"/>
<comment type="subcellular location">
    <subcellularLocation>
        <location evidence="1 6">Nucleus</location>
    </subcellularLocation>
</comment>
<gene>
    <name evidence="6" type="primary">MED10</name>
    <name evidence="8" type="ORF">PIIN_09065</name>
</gene>
<evidence type="ECO:0000313" key="8">
    <source>
        <dbReference type="EMBL" id="CCA75080.1"/>
    </source>
</evidence>
<evidence type="ECO:0000256" key="5">
    <source>
        <dbReference type="ARBA" id="ARBA00023242"/>
    </source>
</evidence>
<dbReference type="AlphaFoldDB" id="G4TUT7"/>
<dbReference type="HOGENOM" id="CLU_102642_1_0_1"/>
<sequence length="236" mass="24558">MQPTHIERAFSQVPPLNTQALGQMAGPNDLAYDAHSPQSTGSPEPPSGVLTDAEAKLWELVIAIHGVQTRFNRPVVVNGSGPNANANSGINGINGSAGGAGAGFGGVNGMASGNQLNLAEPIQAIVQKMMEVDDIAARVPTMIPRQAVEDLDNTHHPGHVLKERIEAVSLENAFLNGKIAAISSFRDLLGDALADAFPELSGLRSHPPAGANRATSVPATAPHNSSTPVMIKQEEH</sequence>
<organism evidence="8 9">
    <name type="scientific">Serendipita indica (strain DSM 11827)</name>
    <name type="common">Root endophyte fungus</name>
    <name type="synonym">Piriformospora indica</name>
    <dbReference type="NCBI Taxonomy" id="1109443"/>
    <lineage>
        <taxon>Eukaryota</taxon>
        <taxon>Fungi</taxon>
        <taxon>Dikarya</taxon>
        <taxon>Basidiomycota</taxon>
        <taxon>Agaricomycotina</taxon>
        <taxon>Agaricomycetes</taxon>
        <taxon>Sebacinales</taxon>
        <taxon>Serendipitaceae</taxon>
        <taxon>Serendipita</taxon>
    </lineage>
</organism>
<proteinExistence type="inferred from homology"/>
<keyword evidence="6" id="KW-0010">Activator</keyword>
<dbReference type="GO" id="GO:0016592">
    <property type="term" value="C:mediator complex"/>
    <property type="evidence" value="ECO:0007669"/>
    <property type="project" value="InterPro"/>
</dbReference>
<evidence type="ECO:0000256" key="2">
    <source>
        <dbReference type="ARBA" id="ARBA00005389"/>
    </source>
</evidence>
<dbReference type="STRING" id="1109443.G4TUT7"/>
<comment type="caution">
    <text evidence="8">The sequence shown here is derived from an EMBL/GenBank/DDBJ whole genome shotgun (WGS) entry which is preliminary data.</text>
</comment>
<dbReference type="OrthoDB" id="337270at2759"/>
<evidence type="ECO:0000256" key="1">
    <source>
        <dbReference type="ARBA" id="ARBA00004123"/>
    </source>
</evidence>
<keyword evidence="5 6" id="KW-0539">Nucleus</keyword>
<reference evidence="8 9" key="1">
    <citation type="journal article" date="2011" name="PLoS Pathog.">
        <title>Endophytic Life Strategies Decoded by Genome and Transcriptome Analyses of the Mutualistic Root Symbiont Piriformospora indica.</title>
        <authorList>
            <person name="Zuccaro A."/>
            <person name="Lahrmann U."/>
            <person name="Guldener U."/>
            <person name="Langen G."/>
            <person name="Pfiffi S."/>
            <person name="Biedenkopf D."/>
            <person name="Wong P."/>
            <person name="Samans B."/>
            <person name="Grimm C."/>
            <person name="Basiewicz M."/>
            <person name="Murat C."/>
            <person name="Martin F."/>
            <person name="Kogel K.H."/>
        </authorList>
    </citation>
    <scope>NUCLEOTIDE SEQUENCE [LARGE SCALE GENOMIC DNA]</scope>
    <source>
        <strain evidence="8 9">DSM 11827</strain>
    </source>
</reference>